<accession>A0ABY7E3E4</accession>
<gene>
    <name evidence="1" type="ORF">MAR_009589</name>
</gene>
<protein>
    <submittedName>
        <fullName evidence="1">Uncharacterized protein</fullName>
    </submittedName>
</protein>
<evidence type="ECO:0000313" key="1">
    <source>
        <dbReference type="EMBL" id="WAR03031.1"/>
    </source>
</evidence>
<name>A0ABY7E3E4_MYAAR</name>
<proteinExistence type="predicted"/>
<organism evidence="1 2">
    <name type="scientific">Mya arenaria</name>
    <name type="common">Soft-shell clam</name>
    <dbReference type="NCBI Taxonomy" id="6604"/>
    <lineage>
        <taxon>Eukaryota</taxon>
        <taxon>Metazoa</taxon>
        <taxon>Spiralia</taxon>
        <taxon>Lophotrochozoa</taxon>
        <taxon>Mollusca</taxon>
        <taxon>Bivalvia</taxon>
        <taxon>Autobranchia</taxon>
        <taxon>Heteroconchia</taxon>
        <taxon>Euheterodonta</taxon>
        <taxon>Imparidentia</taxon>
        <taxon>Neoheterodontei</taxon>
        <taxon>Myida</taxon>
        <taxon>Myoidea</taxon>
        <taxon>Myidae</taxon>
        <taxon>Mya</taxon>
    </lineage>
</organism>
<dbReference type="EMBL" id="CP111015">
    <property type="protein sequence ID" value="WAR03031.1"/>
    <property type="molecule type" value="Genomic_DNA"/>
</dbReference>
<reference evidence="1" key="1">
    <citation type="submission" date="2022-11" db="EMBL/GenBank/DDBJ databases">
        <title>Centuries of genome instability and evolution in soft-shell clam transmissible cancer (bioRxiv).</title>
        <authorList>
            <person name="Hart S.F.M."/>
            <person name="Yonemitsu M.A."/>
            <person name="Giersch R.M."/>
            <person name="Beal B.F."/>
            <person name="Arriagada G."/>
            <person name="Davis B.W."/>
            <person name="Ostrander E.A."/>
            <person name="Goff S.P."/>
            <person name="Metzger M.J."/>
        </authorList>
    </citation>
    <scope>NUCLEOTIDE SEQUENCE</scope>
    <source>
        <strain evidence="1">MELC-2E11</strain>
        <tissue evidence="1">Siphon/mantle</tissue>
    </source>
</reference>
<dbReference type="Proteomes" id="UP001164746">
    <property type="component" value="Chromosome 4"/>
</dbReference>
<evidence type="ECO:0000313" key="2">
    <source>
        <dbReference type="Proteomes" id="UP001164746"/>
    </source>
</evidence>
<sequence>MLEMSCKNVLFQTGDKLNKIMMSCNCLKLA</sequence>
<keyword evidence="2" id="KW-1185">Reference proteome</keyword>